<dbReference type="EMBL" id="AMZH03024432">
    <property type="protein sequence ID" value="RRT35846.1"/>
    <property type="molecule type" value="Genomic_DNA"/>
</dbReference>
<dbReference type="AlphaFoldDB" id="A0A426X8P5"/>
<feature type="region of interest" description="Disordered" evidence="1">
    <location>
        <begin position="1"/>
        <end position="38"/>
    </location>
</feature>
<name>A0A426X8P5_ENSVE</name>
<comment type="caution">
    <text evidence="2">The sequence shown here is derived from an EMBL/GenBank/DDBJ whole genome shotgun (WGS) entry which is preliminary data.</text>
</comment>
<evidence type="ECO:0000256" key="1">
    <source>
        <dbReference type="SAM" id="MobiDB-lite"/>
    </source>
</evidence>
<organism evidence="2 3">
    <name type="scientific">Ensete ventricosum</name>
    <name type="common">Abyssinian banana</name>
    <name type="synonym">Musa ensete</name>
    <dbReference type="NCBI Taxonomy" id="4639"/>
    <lineage>
        <taxon>Eukaryota</taxon>
        <taxon>Viridiplantae</taxon>
        <taxon>Streptophyta</taxon>
        <taxon>Embryophyta</taxon>
        <taxon>Tracheophyta</taxon>
        <taxon>Spermatophyta</taxon>
        <taxon>Magnoliopsida</taxon>
        <taxon>Liliopsida</taxon>
        <taxon>Zingiberales</taxon>
        <taxon>Musaceae</taxon>
        <taxon>Ensete</taxon>
    </lineage>
</organism>
<accession>A0A426X8P5</accession>
<feature type="compositionally biased region" description="Basic residues" evidence="1">
    <location>
        <begin position="1"/>
        <end position="27"/>
    </location>
</feature>
<proteinExistence type="predicted"/>
<evidence type="ECO:0000313" key="2">
    <source>
        <dbReference type="EMBL" id="RRT35846.1"/>
    </source>
</evidence>
<protein>
    <submittedName>
        <fullName evidence="2">Uncharacterized protein</fullName>
    </submittedName>
</protein>
<reference evidence="2 3" key="1">
    <citation type="journal article" date="2014" name="Agronomy (Basel)">
        <title>A Draft Genome Sequence for Ensete ventricosum, the Drought-Tolerant Tree Against Hunger.</title>
        <authorList>
            <person name="Harrison J."/>
            <person name="Moore K.A."/>
            <person name="Paszkiewicz K."/>
            <person name="Jones T."/>
            <person name="Grant M."/>
            <person name="Ambacheew D."/>
            <person name="Muzemil S."/>
            <person name="Studholme D.J."/>
        </authorList>
    </citation>
    <scope>NUCLEOTIDE SEQUENCE [LARGE SCALE GENOMIC DNA]</scope>
</reference>
<dbReference type="Proteomes" id="UP000287651">
    <property type="component" value="Unassembled WGS sequence"/>
</dbReference>
<sequence>MTGRDHSRRSKATRLRTARVPRRRRRAATGPASIEEEEPSAKITCNRVDERRLDRLCKCADPSDHVEEARGWWNSDASVRSYRVGKGHDRRLMELGSSWSEGSDEVATTKGFSISFTTEEAKERQGGK</sequence>
<gene>
    <name evidence="2" type="ORF">B296_00036203</name>
</gene>
<evidence type="ECO:0000313" key="3">
    <source>
        <dbReference type="Proteomes" id="UP000287651"/>
    </source>
</evidence>